<protein>
    <submittedName>
        <fullName evidence="1">Glycolipid-binding domain-containing protein</fullName>
    </submittedName>
</protein>
<name>A0ABU5YHD7_9MYCO</name>
<dbReference type="Pfam" id="PF06475">
    <property type="entry name" value="Glycolipid_bind"/>
    <property type="match status" value="1"/>
</dbReference>
<dbReference type="Proteomes" id="UP001299046">
    <property type="component" value="Unassembled WGS sequence"/>
</dbReference>
<proteinExistence type="predicted"/>
<evidence type="ECO:0000313" key="1">
    <source>
        <dbReference type="EMBL" id="MEB3049432.1"/>
    </source>
</evidence>
<dbReference type="SUPFAM" id="SSF159275">
    <property type="entry name" value="PA1994-like"/>
    <property type="match status" value="1"/>
</dbReference>
<evidence type="ECO:0000313" key="2">
    <source>
        <dbReference type="Proteomes" id="UP001299046"/>
    </source>
</evidence>
<dbReference type="InterPro" id="IPR009467">
    <property type="entry name" value="Glycolipid-bd_prot_put"/>
</dbReference>
<organism evidence="1 2">
    <name type="scientific">[Mycobacterium] zoologicum</name>
    <dbReference type="NCBI Taxonomy" id="2872311"/>
    <lineage>
        <taxon>Bacteria</taxon>
        <taxon>Bacillati</taxon>
        <taxon>Actinomycetota</taxon>
        <taxon>Actinomycetes</taxon>
        <taxon>Mycobacteriales</taxon>
        <taxon>Mycobacteriaceae</taxon>
        <taxon>Mycolicibacter</taxon>
    </lineage>
</organism>
<accession>A0ABU5YHD7</accession>
<dbReference type="EMBL" id="JAYJJT010000006">
    <property type="protein sequence ID" value="MEB3049432.1"/>
    <property type="molecule type" value="Genomic_DNA"/>
</dbReference>
<sequence>MESVRVQLSGNRIRANGRLVASATGEHPAFGVYYDLQTDESGATKRLGLTITTAERERQLVVARDEENMWLVTDARGQTRTGYDGALDIDMVYSPFFNTLPIRRARLHQRAASITLPTIYLMVPEMELSAAEASYCSAGPGEGITVLTPGTDPAGTTLLVDDDGFVIDYPGLAARI</sequence>
<gene>
    <name evidence="1" type="ORF">KV112_06700</name>
</gene>
<reference evidence="1 2" key="1">
    <citation type="submission" date="2023-12" db="EMBL/GenBank/DDBJ databases">
        <title>Description of new species of Mycobacterium terrae complex isolated from sewage at the Sao Paulo Zoological Park Foundation in Brazil.</title>
        <authorList>
            <person name="Romagnoli C.L."/>
            <person name="Conceicao E.C."/>
            <person name="Machado E."/>
            <person name="Barreto L.B.P.F."/>
            <person name="Sharma A."/>
            <person name="Silva N.M."/>
            <person name="Marques L.E."/>
            <person name="Juliana M.A."/>
            <person name="Lourenco M.C.S."/>
            <person name="Digiampietri L.A."/>
            <person name="Suffys P.N."/>
            <person name="Viana-Niero C."/>
        </authorList>
    </citation>
    <scope>NUCLEOTIDE SEQUENCE [LARGE SCALE GENOMIC DNA]</scope>
    <source>
        <strain evidence="1 2">MYC123</strain>
    </source>
</reference>
<keyword evidence="2" id="KW-1185">Reference proteome</keyword>
<comment type="caution">
    <text evidence="1">The sequence shown here is derived from an EMBL/GenBank/DDBJ whole genome shotgun (WGS) entry which is preliminary data.</text>
</comment>